<dbReference type="InterPro" id="IPR013154">
    <property type="entry name" value="ADH-like_N"/>
</dbReference>
<dbReference type="Proteomes" id="UP000255168">
    <property type="component" value="Plasmid II"/>
</dbReference>
<evidence type="ECO:0000256" key="1">
    <source>
        <dbReference type="ARBA" id="ARBA00023002"/>
    </source>
</evidence>
<sequence length="308" mass="31692">MKAIRVTAYGSPDRLTLVEMDDPVPGDNEVLIEVAAASVNPIDWKIVSGAMQAFIPLPLPFTPGVDAAGTVIAVGRNVTTLKPGDEVMGFIGIVGAFATRAVVEAARLARKPASLTFAQAAALPAASLTAWQALHEHGVLQAGQSVLIHGAAGGVGSAAVQLARLAGARVIGTGSAGNRDYVQSLGADAFIDYRAEDFARRVAGVDLVLDLIGGETQQRSWSVLKPGGTLVSTVARPDAARAHDAQASGRHFATRSDGPLLGKLAALHASGDLRTHIDSVFSLSAAGQALRHSMGGHVRGKVVVDVAR</sequence>
<dbReference type="PANTHER" id="PTHR11695">
    <property type="entry name" value="ALCOHOL DEHYDROGENASE RELATED"/>
    <property type="match status" value="1"/>
</dbReference>
<dbReference type="Pfam" id="PF08240">
    <property type="entry name" value="ADH_N"/>
    <property type="match status" value="1"/>
</dbReference>
<feature type="domain" description="Enoyl reductase (ER)" evidence="2">
    <location>
        <begin position="10"/>
        <end position="304"/>
    </location>
</feature>
<name>A0A375HQU9_9BURK</name>
<keyword evidence="6" id="KW-1185">Reference proteome</keyword>
<proteinExistence type="predicted"/>
<dbReference type="SUPFAM" id="SSF51735">
    <property type="entry name" value="NAD(P)-binding Rossmann-fold domains"/>
    <property type="match status" value="1"/>
</dbReference>
<geneLocation type="plasmid" evidence="5">
    <name>ii</name>
</geneLocation>
<keyword evidence="4" id="KW-0614">Plasmid</keyword>
<keyword evidence="1 3" id="KW-0560">Oxidoreductase</keyword>
<dbReference type="EMBL" id="LT984807">
    <property type="protein sequence ID" value="SPD59167.1"/>
    <property type="molecule type" value="Genomic_DNA"/>
</dbReference>
<evidence type="ECO:0000313" key="4">
    <source>
        <dbReference type="EMBL" id="SPD59167.1"/>
    </source>
</evidence>
<dbReference type="GO" id="GO:0003960">
    <property type="term" value="F:quinone reductase (NADPH) activity"/>
    <property type="evidence" value="ECO:0007669"/>
    <property type="project" value="UniProtKB-EC"/>
</dbReference>
<dbReference type="EC" id="1.6.5.5" evidence="3"/>
<gene>
    <name evidence="3" type="ORF">CBM2605_B130459</name>
    <name evidence="4" type="ORF">CBM2607_MP10569</name>
</gene>
<evidence type="ECO:0000313" key="5">
    <source>
        <dbReference type="Proteomes" id="UP000255168"/>
    </source>
</evidence>
<evidence type="ECO:0000313" key="6">
    <source>
        <dbReference type="Proteomes" id="UP000256710"/>
    </source>
</evidence>
<accession>A0A375HQU9</accession>
<dbReference type="InterPro" id="IPR011032">
    <property type="entry name" value="GroES-like_sf"/>
</dbReference>
<dbReference type="Proteomes" id="UP000256710">
    <property type="component" value="Unassembled WGS sequence"/>
</dbReference>
<dbReference type="PANTHER" id="PTHR11695:SF294">
    <property type="entry name" value="RETICULON-4-INTERACTING PROTEIN 1, MITOCHONDRIAL"/>
    <property type="match status" value="1"/>
</dbReference>
<dbReference type="SUPFAM" id="SSF50129">
    <property type="entry name" value="GroES-like"/>
    <property type="match status" value="1"/>
</dbReference>
<dbReference type="InterPro" id="IPR020843">
    <property type="entry name" value="ER"/>
</dbReference>
<dbReference type="Gene3D" id="3.40.50.720">
    <property type="entry name" value="NAD(P)-binding Rossmann-like Domain"/>
    <property type="match status" value="1"/>
</dbReference>
<dbReference type="InterPro" id="IPR002364">
    <property type="entry name" value="Quin_OxRdtase/zeta-crystal_CS"/>
</dbReference>
<dbReference type="AlphaFoldDB" id="A0A375HQU9"/>
<dbReference type="CDD" id="cd05289">
    <property type="entry name" value="MDR_like_2"/>
    <property type="match status" value="1"/>
</dbReference>
<protein>
    <submittedName>
        <fullName evidence="3 4">NADPH:quinone reductase</fullName>
        <ecNumber evidence="3">1.6.5.5</ecNumber>
    </submittedName>
</protein>
<geneLocation type="plasmid" evidence="4">
    <name>II</name>
</geneLocation>
<dbReference type="PROSITE" id="PS01162">
    <property type="entry name" value="QOR_ZETA_CRYSTAL"/>
    <property type="match status" value="1"/>
</dbReference>
<dbReference type="SMART" id="SM00829">
    <property type="entry name" value="PKS_ER"/>
    <property type="match status" value="1"/>
</dbReference>
<reference evidence="5 6" key="1">
    <citation type="submission" date="2018-01" db="EMBL/GenBank/DDBJ databases">
        <authorList>
            <person name="Clerissi C."/>
        </authorList>
    </citation>
    <scope>NUCLEOTIDE SEQUENCE [LARGE SCALE GENOMIC DNA]</scope>
    <source>
        <strain evidence="3">Cupriavidus taiwanensis STM 6082</strain>
        <strain evidence="4">Cupriavidus taiwanensis STM 6160</strain>
        <plasmid evidence="4">II</plasmid>
        <plasmid evidence="5">ii</plasmid>
    </source>
</reference>
<evidence type="ECO:0000313" key="3">
    <source>
        <dbReference type="EMBL" id="SOZ39162.1"/>
    </source>
</evidence>
<dbReference type="RefSeq" id="WP_018008219.1">
    <property type="nucleotide sequence ID" value="NZ_AQUR01000106.1"/>
</dbReference>
<dbReference type="GO" id="GO:0008270">
    <property type="term" value="F:zinc ion binding"/>
    <property type="evidence" value="ECO:0007669"/>
    <property type="project" value="InterPro"/>
</dbReference>
<organism evidence="4 5">
    <name type="scientific">Cupriavidus neocaledonicus</name>
    <dbReference type="NCBI Taxonomy" id="1040979"/>
    <lineage>
        <taxon>Bacteria</taxon>
        <taxon>Pseudomonadati</taxon>
        <taxon>Pseudomonadota</taxon>
        <taxon>Betaproteobacteria</taxon>
        <taxon>Burkholderiales</taxon>
        <taxon>Burkholderiaceae</taxon>
        <taxon>Cupriavidus</taxon>
    </lineage>
</organism>
<dbReference type="InterPro" id="IPR050700">
    <property type="entry name" value="YIM1/Zinc_Alcohol_DH_Fams"/>
</dbReference>
<dbReference type="InterPro" id="IPR036291">
    <property type="entry name" value="NAD(P)-bd_dom_sf"/>
</dbReference>
<dbReference type="Gene3D" id="3.90.180.10">
    <property type="entry name" value="Medium-chain alcohol dehydrogenases, catalytic domain"/>
    <property type="match status" value="1"/>
</dbReference>
<dbReference type="Pfam" id="PF13602">
    <property type="entry name" value="ADH_zinc_N_2"/>
    <property type="match status" value="1"/>
</dbReference>
<evidence type="ECO:0000259" key="2">
    <source>
        <dbReference type="SMART" id="SM00829"/>
    </source>
</evidence>
<dbReference type="EMBL" id="OFTC01000036">
    <property type="protein sequence ID" value="SOZ39162.1"/>
    <property type="molecule type" value="Genomic_DNA"/>
</dbReference>